<proteinExistence type="predicted"/>
<dbReference type="STRING" id="1223545.GS4_11_03760"/>
<dbReference type="InterPro" id="IPR013785">
    <property type="entry name" value="Aldolase_TIM"/>
</dbReference>
<reference evidence="5 6" key="1">
    <citation type="submission" date="2013-01" db="EMBL/GenBank/DDBJ databases">
        <title>Whole genome shotgun sequence of Gordonia soli NBRC 108243.</title>
        <authorList>
            <person name="Isaki-Nakamura S."/>
            <person name="Hosoyama A."/>
            <person name="Tsuchikane K."/>
            <person name="Ando Y."/>
            <person name="Baba S."/>
            <person name="Ohji S."/>
            <person name="Hamada M."/>
            <person name="Tamura T."/>
            <person name="Yamazoe A."/>
            <person name="Yamazaki S."/>
            <person name="Fujita N."/>
        </authorList>
    </citation>
    <scope>NUCLEOTIDE SEQUENCE [LARGE SCALE GENOMIC DNA]</scope>
    <source>
        <strain evidence="5 6">NBRC 108243</strain>
    </source>
</reference>
<dbReference type="eggNOG" id="COG2070">
    <property type="taxonomic scope" value="Bacteria"/>
</dbReference>
<keyword evidence="2" id="KW-0288">FMN</keyword>
<sequence>MTSVDSTASSSPATGTPSTTSTATTTTATTSTAAPSRAAALSTRFTELVGIEYPIVQTGMGWVSGPSLTAATSNAGGLGILASATMTYDELEAAIAKTKSATDKPFGVNIRADATDADERIDLLIREQVRVASFALAPKQELIAKLKDHGVVVIPSIGAAKHAVKVASWGADAVIVQGGEGGGHTGPVATTLLLPSVLDALSAKGIDMPVVAAGGFFDGRGLTAALAYGAEGVAMGTRFLLTSDSAVPDSVKQEYIQRGLGDTVVSTKVDGMPHRVLRTRLVDALESGSRVRALTAAARNANEFKQMTGMKWTTMLRDGRSMRKSGDRTWQQIIMAGNTPMLLRAGLVEGDTGAGVLASGQVVGMIDDLPSCDDLIQSIMTGAHDRLAALGALSQPNP</sequence>
<evidence type="ECO:0000313" key="6">
    <source>
        <dbReference type="Proteomes" id="UP000011666"/>
    </source>
</evidence>
<dbReference type="CDD" id="cd04730">
    <property type="entry name" value="NPD_like"/>
    <property type="match status" value="1"/>
</dbReference>
<keyword evidence="1" id="KW-0285">Flavoprotein</keyword>
<gene>
    <name evidence="5" type="ORF">GS4_11_03760</name>
</gene>
<dbReference type="PANTHER" id="PTHR32332:SF20">
    <property type="entry name" value="2-NITROPROPANE DIOXYGENASE-LIKE PROTEIN"/>
    <property type="match status" value="1"/>
</dbReference>
<organism evidence="5 6">
    <name type="scientific">Gordonia soli NBRC 108243</name>
    <dbReference type="NCBI Taxonomy" id="1223545"/>
    <lineage>
        <taxon>Bacteria</taxon>
        <taxon>Bacillati</taxon>
        <taxon>Actinomycetota</taxon>
        <taxon>Actinomycetes</taxon>
        <taxon>Mycobacteriales</taxon>
        <taxon>Gordoniaceae</taxon>
        <taxon>Gordonia</taxon>
    </lineage>
</organism>
<dbReference type="Pfam" id="PF03060">
    <property type="entry name" value="NMO"/>
    <property type="match status" value="1"/>
</dbReference>
<evidence type="ECO:0000313" key="5">
    <source>
        <dbReference type="EMBL" id="GAC68104.1"/>
    </source>
</evidence>
<evidence type="ECO:0000256" key="4">
    <source>
        <dbReference type="SAM" id="MobiDB-lite"/>
    </source>
</evidence>
<keyword evidence="3" id="KW-0560">Oxidoreductase</keyword>
<evidence type="ECO:0000256" key="3">
    <source>
        <dbReference type="ARBA" id="ARBA00023002"/>
    </source>
</evidence>
<accession>M0QI29</accession>
<feature type="region of interest" description="Disordered" evidence="4">
    <location>
        <begin position="1"/>
        <end position="36"/>
    </location>
</feature>
<comment type="caution">
    <text evidence="5">The sequence shown here is derived from an EMBL/GenBank/DDBJ whole genome shotgun (WGS) entry which is preliminary data.</text>
</comment>
<dbReference type="Gene3D" id="3.20.20.70">
    <property type="entry name" value="Aldolase class I"/>
    <property type="match status" value="1"/>
</dbReference>
<keyword evidence="6" id="KW-1185">Reference proteome</keyword>
<dbReference type="SUPFAM" id="SSF51412">
    <property type="entry name" value="Inosine monophosphate dehydrogenase (IMPDH)"/>
    <property type="match status" value="1"/>
</dbReference>
<dbReference type="RefSeq" id="WP_007619938.1">
    <property type="nucleotide sequence ID" value="NZ_BANX01000011.1"/>
</dbReference>
<dbReference type="OrthoDB" id="9778912at2"/>
<name>M0QI29_9ACTN</name>
<dbReference type="EMBL" id="BANX01000011">
    <property type="protein sequence ID" value="GAC68104.1"/>
    <property type="molecule type" value="Genomic_DNA"/>
</dbReference>
<dbReference type="GO" id="GO:0018580">
    <property type="term" value="F:nitronate monooxygenase activity"/>
    <property type="evidence" value="ECO:0007669"/>
    <property type="project" value="InterPro"/>
</dbReference>
<dbReference type="InterPro" id="IPR004136">
    <property type="entry name" value="NMO"/>
</dbReference>
<evidence type="ECO:0000256" key="2">
    <source>
        <dbReference type="ARBA" id="ARBA00022643"/>
    </source>
</evidence>
<protein>
    <submittedName>
        <fullName evidence="5">Putative oxidoreductase</fullName>
    </submittedName>
</protein>
<evidence type="ECO:0000256" key="1">
    <source>
        <dbReference type="ARBA" id="ARBA00022630"/>
    </source>
</evidence>
<dbReference type="PANTHER" id="PTHR32332">
    <property type="entry name" value="2-NITROPROPANE DIOXYGENASE"/>
    <property type="match status" value="1"/>
</dbReference>
<dbReference type="AlphaFoldDB" id="M0QI29"/>
<dbReference type="Proteomes" id="UP000011666">
    <property type="component" value="Unassembled WGS sequence"/>
</dbReference>